<dbReference type="Proteomes" id="UP000694892">
    <property type="component" value="Chromosome 3L"/>
</dbReference>
<dbReference type="EMBL" id="CM004470">
    <property type="protein sequence ID" value="OCT87984.1"/>
    <property type="molecule type" value="Genomic_DNA"/>
</dbReference>
<sequence length="92" mass="10762">MGKRPFMFLLCLSLGLCVCWVWPPKYNLHKWNNFCHFVSLEKTNKWVWFSAVTEKYAQMSLNPPDTGVQRTPKTTAGALRGQSFYFCFLSFL</sequence>
<organism evidence="2 3">
    <name type="scientific">Xenopus laevis</name>
    <name type="common">African clawed frog</name>
    <dbReference type="NCBI Taxonomy" id="8355"/>
    <lineage>
        <taxon>Eukaryota</taxon>
        <taxon>Metazoa</taxon>
        <taxon>Chordata</taxon>
        <taxon>Craniata</taxon>
        <taxon>Vertebrata</taxon>
        <taxon>Euteleostomi</taxon>
        <taxon>Amphibia</taxon>
        <taxon>Batrachia</taxon>
        <taxon>Anura</taxon>
        <taxon>Pipoidea</taxon>
        <taxon>Pipidae</taxon>
        <taxon>Xenopodinae</taxon>
        <taxon>Xenopus</taxon>
        <taxon>Xenopus</taxon>
    </lineage>
</organism>
<dbReference type="AlphaFoldDB" id="A0A974D9H5"/>
<evidence type="ECO:0000256" key="1">
    <source>
        <dbReference type="SAM" id="SignalP"/>
    </source>
</evidence>
<evidence type="ECO:0008006" key="4">
    <source>
        <dbReference type="Google" id="ProtNLM"/>
    </source>
</evidence>
<protein>
    <recommendedName>
        <fullName evidence="4">Secreted protein</fullName>
    </recommendedName>
</protein>
<keyword evidence="1" id="KW-0732">Signal</keyword>
<feature type="chain" id="PRO_5036779632" description="Secreted protein" evidence="1">
    <location>
        <begin position="22"/>
        <end position="92"/>
    </location>
</feature>
<evidence type="ECO:0000313" key="2">
    <source>
        <dbReference type="EMBL" id="OCT87984.1"/>
    </source>
</evidence>
<proteinExistence type="predicted"/>
<accession>A0A974D9H5</accession>
<reference evidence="3" key="1">
    <citation type="journal article" date="2016" name="Nature">
        <title>Genome evolution in the allotetraploid frog Xenopus laevis.</title>
        <authorList>
            <person name="Session A.M."/>
            <person name="Uno Y."/>
            <person name="Kwon T."/>
            <person name="Chapman J.A."/>
            <person name="Toyoda A."/>
            <person name="Takahashi S."/>
            <person name="Fukui A."/>
            <person name="Hikosaka A."/>
            <person name="Suzuki A."/>
            <person name="Kondo M."/>
            <person name="van Heeringen S.J."/>
            <person name="Quigley I."/>
            <person name="Heinz S."/>
            <person name="Ogino H."/>
            <person name="Ochi H."/>
            <person name="Hellsten U."/>
            <person name="Lyons J.B."/>
            <person name="Simakov O."/>
            <person name="Putnam N."/>
            <person name="Stites J."/>
            <person name="Kuroki Y."/>
            <person name="Tanaka T."/>
            <person name="Michiue T."/>
            <person name="Watanabe M."/>
            <person name="Bogdanovic O."/>
            <person name="Lister R."/>
            <person name="Georgiou G."/>
            <person name="Paranjpe S.S."/>
            <person name="van Kruijsbergen I."/>
            <person name="Shu S."/>
            <person name="Carlson J."/>
            <person name="Kinoshita T."/>
            <person name="Ohta Y."/>
            <person name="Mawaribuchi S."/>
            <person name="Jenkins J."/>
            <person name="Grimwood J."/>
            <person name="Schmutz J."/>
            <person name="Mitros T."/>
            <person name="Mozaffari S.V."/>
            <person name="Suzuki Y."/>
            <person name="Haramoto Y."/>
            <person name="Yamamoto T.S."/>
            <person name="Takagi C."/>
            <person name="Heald R."/>
            <person name="Miller K."/>
            <person name="Haudenschild C."/>
            <person name="Kitzman J."/>
            <person name="Nakayama T."/>
            <person name="Izutsu Y."/>
            <person name="Robert J."/>
            <person name="Fortriede J."/>
            <person name="Burns K."/>
            <person name="Lotay V."/>
            <person name="Karimi K."/>
            <person name="Yasuoka Y."/>
            <person name="Dichmann D.S."/>
            <person name="Flajnik M.F."/>
            <person name="Houston D.W."/>
            <person name="Shendure J."/>
            <person name="DuPasquier L."/>
            <person name="Vize P.D."/>
            <person name="Zorn A.M."/>
            <person name="Ito M."/>
            <person name="Marcotte E.M."/>
            <person name="Wallingford J.B."/>
            <person name="Ito Y."/>
            <person name="Asashima M."/>
            <person name="Ueno N."/>
            <person name="Matsuda Y."/>
            <person name="Veenstra G.J."/>
            <person name="Fujiyama A."/>
            <person name="Harland R.M."/>
            <person name="Taira M."/>
            <person name="Rokhsar D.S."/>
        </authorList>
    </citation>
    <scope>NUCLEOTIDE SEQUENCE [LARGE SCALE GENOMIC DNA]</scope>
    <source>
        <strain evidence="3">J</strain>
    </source>
</reference>
<name>A0A974D9H5_XENLA</name>
<evidence type="ECO:0000313" key="3">
    <source>
        <dbReference type="Proteomes" id="UP000694892"/>
    </source>
</evidence>
<gene>
    <name evidence="2" type="ORF">XELAEV_18016613mg</name>
</gene>
<feature type="signal peptide" evidence="1">
    <location>
        <begin position="1"/>
        <end position="21"/>
    </location>
</feature>